<sequence length="140" mass="14570">MAGINNYYVAVRKTAGTCTNDFRLLNEVTIEVKGNAVSTSSSDWSIKCGQNLTATLNGNVPPQGGSGVWTLSSTQHTTGSGVVIVSPNSPTTSVTGLNSGTYTFTLTVTSSCGSITTTATSSVTITVNCPSYYEMHLLNM</sequence>
<protein>
    <recommendedName>
        <fullName evidence="3">Ig-like domain-containing protein</fullName>
    </recommendedName>
</protein>
<evidence type="ECO:0000313" key="2">
    <source>
        <dbReference type="Proteomes" id="UP000813018"/>
    </source>
</evidence>
<dbReference type="Gene3D" id="2.60.40.10">
    <property type="entry name" value="Immunoglobulins"/>
    <property type="match status" value="1"/>
</dbReference>
<keyword evidence="2" id="KW-1185">Reference proteome</keyword>
<name>A0ABS7CVX2_9BACT</name>
<accession>A0ABS7CVX2</accession>
<evidence type="ECO:0008006" key="3">
    <source>
        <dbReference type="Google" id="ProtNLM"/>
    </source>
</evidence>
<dbReference type="Pfam" id="PF22352">
    <property type="entry name" value="K319L-like_PKD"/>
    <property type="match status" value="1"/>
</dbReference>
<dbReference type="Proteomes" id="UP000813018">
    <property type="component" value="Unassembled WGS sequence"/>
</dbReference>
<reference evidence="1 2" key="1">
    <citation type="journal article" date="2016" name="Int. J. Syst. Evol. Microbiol.">
        <title>Pontibacter aydingkolensis sp. nov., isolated from soil of a salt lake.</title>
        <authorList>
            <person name="Osman G."/>
            <person name="Zhang T."/>
            <person name="Lou K."/>
            <person name="Gao Y."/>
            <person name="Chang W."/>
            <person name="Lin Q."/>
            <person name="Yang H.M."/>
            <person name="Huo X.D."/>
            <person name="Wang N."/>
        </authorList>
    </citation>
    <scope>NUCLEOTIDE SEQUENCE [LARGE SCALE GENOMIC DNA]</scope>
    <source>
        <strain evidence="1 2">KACC 19255</strain>
    </source>
</reference>
<organism evidence="1 2">
    <name type="scientific">Pontibacter aydingkolensis</name>
    <dbReference type="NCBI Taxonomy" id="1911536"/>
    <lineage>
        <taxon>Bacteria</taxon>
        <taxon>Pseudomonadati</taxon>
        <taxon>Bacteroidota</taxon>
        <taxon>Cytophagia</taxon>
        <taxon>Cytophagales</taxon>
        <taxon>Hymenobacteraceae</taxon>
        <taxon>Pontibacter</taxon>
    </lineage>
</organism>
<dbReference type="InterPro" id="IPR013783">
    <property type="entry name" value="Ig-like_fold"/>
</dbReference>
<proteinExistence type="predicted"/>
<gene>
    <name evidence="1" type="ORF">K0O23_13140</name>
</gene>
<comment type="caution">
    <text evidence="1">The sequence shown here is derived from an EMBL/GenBank/DDBJ whole genome shotgun (WGS) entry which is preliminary data.</text>
</comment>
<evidence type="ECO:0000313" key="1">
    <source>
        <dbReference type="EMBL" id="MBW7468014.1"/>
    </source>
</evidence>
<dbReference type="EMBL" id="JAHYXK010000010">
    <property type="protein sequence ID" value="MBW7468014.1"/>
    <property type="molecule type" value="Genomic_DNA"/>
</dbReference>
<dbReference type="RefSeq" id="WP_219877887.1">
    <property type="nucleotide sequence ID" value="NZ_JAHYXK010000010.1"/>
</dbReference>